<evidence type="ECO:0000256" key="4">
    <source>
        <dbReference type="ARBA" id="ARBA00022946"/>
    </source>
</evidence>
<evidence type="ECO:0000256" key="5">
    <source>
        <dbReference type="ARBA" id="ARBA00022989"/>
    </source>
</evidence>
<feature type="region of interest" description="Disordered" evidence="9">
    <location>
        <begin position="88"/>
        <end position="109"/>
    </location>
</feature>
<sequence>MSFFARLSRNLRISSGQLEVARLSFYLMSPILVMLYVGSNTHEKFNVPGFWPDPHRLNNPPKNVHDIHAEIERMKLARIEKRKRLEEKAKAMGEFREEEEVEESSSPAK</sequence>
<evidence type="ECO:0000256" key="9">
    <source>
        <dbReference type="SAM" id="MobiDB-lite"/>
    </source>
</evidence>
<evidence type="ECO:0000256" key="6">
    <source>
        <dbReference type="ARBA" id="ARBA00023128"/>
    </source>
</evidence>
<keyword evidence="7" id="KW-0472">Membrane</keyword>
<name>A0A1E3PFS2_9ASCO</name>
<evidence type="ECO:0000256" key="7">
    <source>
        <dbReference type="ARBA" id="ARBA00023136"/>
    </source>
</evidence>
<evidence type="ECO:0000256" key="3">
    <source>
        <dbReference type="ARBA" id="ARBA00022692"/>
    </source>
</evidence>
<gene>
    <name evidence="10" type="ORF">NADFUDRAFT_43270</name>
</gene>
<keyword evidence="3" id="KW-0812">Transmembrane</keyword>
<dbReference type="EMBL" id="KV454412">
    <property type="protein sequence ID" value="ODQ64263.1"/>
    <property type="molecule type" value="Genomic_DNA"/>
</dbReference>
<dbReference type="GO" id="GO:0005743">
    <property type="term" value="C:mitochondrial inner membrane"/>
    <property type="evidence" value="ECO:0007669"/>
    <property type="project" value="EnsemblFungi"/>
</dbReference>
<comment type="subcellular location">
    <subcellularLocation>
        <location evidence="1">Membrane</location>
        <topology evidence="1">Single-pass membrane protein</topology>
    </subcellularLocation>
    <subcellularLocation>
        <location evidence="2">Mitochondrion membrane</location>
    </subcellularLocation>
</comment>
<evidence type="ECO:0000256" key="2">
    <source>
        <dbReference type="ARBA" id="ARBA00004325"/>
    </source>
</evidence>
<dbReference type="PANTHER" id="PTHR33968">
    <property type="entry name" value="PROTEIN PET100 HOMOLOG, MITOCHONDRIAL"/>
    <property type="match status" value="1"/>
</dbReference>
<dbReference type="STRING" id="857566.A0A1E3PFS2"/>
<comment type="similarity">
    <text evidence="8">Belongs to the PET100 family.</text>
</comment>
<dbReference type="AlphaFoldDB" id="A0A1E3PFS2"/>
<evidence type="ECO:0000256" key="1">
    <source>
        <dbReference type="ARBA" id="ARBA00004167"/>
    </source>
</evidence>
<evidence type="ECO:0000313" key="11">
    <source>
        <dbReference type="Proteomes" id="UP000095009"/>
    </source>
</evidence>
<dbReference type="InterPro" id="IPR018625">
    <property type="entry name" value="Pet100"/>
</dbReference>
<organism evidence="10 11">
    <name type="scientific">Nadsonia fulvescens var. elongata DSM 6958</name>
    <dbReference type="NCBI Taxonomy" id="857566"/>
    <lineage>
        <taxon>Eukaryota</taxon>
        <taxon>Fungi</taxon>
        <taxon>Dikarya</taxon>
        <taxon>Ascomycota</taxon>
        <taxon>Saccharomycotina</taxon>
        <taxon>Dipodascomycetes</taxon>
        <taxon>Dipodascales</taxon>
        <taxon>Dipodascales incertae sedis</taxon>
        <taxon>Nadsonia</taxon>
    </lineage>
</organism>
<dbReference type="GO" id="GO:0051082">
    <property type="term" value="F:unfolded protein binding"/>
    <property type="evidence" value="ECO:0007669"/>
    <property type="project" value="EnsemblFungi"/>
</dbReference>
<accession>A0A1E3PFS2</accession>
<dbReference type="PANTHER" id="PTHR33968:SF1">
    <property type="entry name" value="PROTEIN PET100 HOMOLOG, MITOCHONDRIAL"/>
    <property type="match status" value="1"/>
</dbReference>
<evidence type="ECO:0000256" key="8">
    <source>
        <dbReference type="ARBA" id="ARBA00038077"/>
    </source>
</evidence>
<dbReference type="Proteomes" id="UP000095009">
    <property type="component" value="Unassembled WGS sequence"/>
</dbReference>
<keyword evidence="11" id="KW-1185">Reference proteome</keyword>
<keyword evidence="4" id="KW-0809">Transit peptide</keyword>
<keyword evidence="6" id="KW-0496">Mitochondrion</keyword>
<dbReference type="OrthoDB" id="18175at2759"/>
<protein>
    <recommendedName>
        <fullName evidence="12">Mitochondrial cytochrome c oxidase assembly factor</fullName>
    </recommendedName>
</protein>
<dbReference type="GO" id="GO:0033617">
    <property type="term" value="P:mitochondrial respiratory chain complex IV assembly"/>
    <property type="evidence" value="ECO:0007669"/>
    <property type="project" value="EnsemblFungi"/>
</dbReference>
<reference evidence="10 11" key="1">
    <citation type="journal article" date="2016" name="Proc. Natl. Acad. Sci. U.S.A.">
        <title>Comparative genomics of biotechnologically important yeasts.</title>
        <authorList>
            <person name="Riley R."/>
            <person name="Haridas S."/>
            <person name="Wolfe K.H."/>
            <person name="Lopes M.R."/>
            <person name="Hittinger C.T."/>
            <person name="Goeker M."/>
            <person name="Salamov A.A."/>
            <person name="Wisecaver J.H."/>
            <person name="Long T.M."/>
            <person name="Calvey C.H."/>
            <person name="Aerts A.L."/>
            <person name="Barry K.W."/>
            <person name="Choi C."/>
            <person name="Clum A."/>
            <person name="Coughlan A.Y."/>
            <person name="Deshpande S."/>
            <person name="Douglass A.P."/>
            <person name="Hanson S.J."/>
            <person name="Klenk H.-P."/>
            <person name="LaButti K.M."/>
            <person name="Lapidus A."/>
            <person name="Lindquist E.A."/>
            <person name="Lipzen A.M."/>
            <person name="Meier-Kolthoff J.P."/>
            <person name="Ohm R.A."/>
            <person name="Otillar R.P."/>
            <person name="Pangilinan J.L."/>
            <person name="Peng Y."/>
            <person name="Rokas A."/>
            <person name="Rosa C.A."/>
            <person name="Scheuner C."/>
            <person name="Sibirny A.A."/>
            <person name="Slot J.C."/>
            <person name="Stielow J.B."/>
            <person name="Sun H."/>
            <person name="Kurtzman C.P."/>
            <person name="Blackwell M."/>
            <person name="Grigoriev I.V."/>
            <person name="Jeffries T.W."/>
        </authorList>
    </citation>
    <scope>NUCLEOTIDE SEQUENCE [LARGE SCALE GENOMIC DNA]</scope>
    <source>
        <strain evidence="10 11">DSM 6958</strain>
    </source>
</reference>
<proteinExistence type="inferred from homology"/>
<evidence type="ECO:0000313" key="10">
    <source>
        <dbReference type="EMBL" id="ODQ64263.1"/>
    </source>
</evidence>
<dbReference type="Pfam" id="PF09803">
    <property type="entry name" value="Pet100"/>
    <property type="match status" value="1"/>
</dbReference>
<evidence type="ECO:0008006" key="12">
    <source>
        <dbReference type="Google" id="ProtNLM"/>
    </source>
</evidence>
<keyword evidence="5" id="KW-1133">Transmembrane helix</keyword>